<sequence length="259" mass="28655">MNFPSHPQYPFSHYINSLISTLTSIKFTNQNSILSSYELNLPLPRTFFALSSPPLLSDISSNMLRAPTSRTSIVTLLAFISILPWLTHSAQTSYVQEACSVTLHPDLCIRSLSPFSSTAKRSPTKWARASVSVTITEAKAVARFLVRLKNNRRMKGRNRAAVSDCVEVFEDAIDELHRSLGVLRRLSRSKFDAQMGDLTTWVSAALTDEDTCVDGFEGERGRLVNLIRNRAVKATYITSNALALVNKLAASGFETGPNL</sequence>
<evidence type="ECO:0000313" key="9">
    <source>
        <dbReference type="RefSeq" id="XP_022960074.1"/>
    </source>
</evidence>
<dbReference type="RefSeq" id="XP_022960074.1">
    <property type="nucleotide sequence ID" value="XM_023104306.1"/>
</dbReference>
<dbReference type="GO" id="GO:0004857">
    <property type="term" value="F:enzyme inhibitor activity"/>
    <property type="evidence" value="ECO:0007669"/>
    <property type="project" value="InterPro"/>
</dbReference>
<dbReference type="PANTHER" id="PTHR31080:SF158">
    <property type="entry name" value="PLANT INVERTASE_PECTIN METHYLESTERASE INHIBITOR SUPERFAMILY PROTEIN"/>
    <property type="match status" value="1"/>
</dbReference>
<dbReference type="KEGG" id="cmos:111460929"/>
<evidence type="ECO:0000259" key="7">
    <source>
        <dbReference type="SMART" id="SM00856"/>
    </source>
</evidence>
<name>A0A6J1H9V5_CUCMO</name>
<dbReference type="GO" id="GO:0048046">
    <property type="term" value="C:apoplast"/>
    <property type="evidence" value="ECO:0007669"/>
    <property type="project" value="UniProtKB-SubCell"/>
</dbReference>
<evidence type="ECO:0000256" key="5">
    <source>
        <dbReference type="ARBA" id="ARBA00023157"/>
    </source>
</evidence>
<protein>
    <submittedName>
        <fullName evidence="9">Pectinesterase inhibitor 6-like</fullName>
    </submittedName>
</protein>
<dbReference type="PANTHER" id="PTHR31080">
    <property type="entry name" value="PECTINESTERASE INHIBITOR-LIKE"/>
    <property type="match status" value="1"/>
</dbReference>
<dbReference type="InterPro" id="IPR051955">
    <property type="entry name" value="PME_Inhibitor"/>
</dbReference>
<proteinExistence type="inferred from homology"/>
<dbReference type="AlphaFoldDB" id="A0A6J1H9V5"/>
<keyword evidence="2" id="KW-0052">Apoplast</keyword>
<dbReference type="Gene3D" id="1.20.140.40">
    <property type="entry name" value="Invertase/pectin methylesterase inhibitor family protein"/>
    <property type="match status" value="1"/>
</dbReference>
<evidence type="ECO:0000256" key="1">
    <source>
        <dbReference type="ARBA" id="ARBA00004271"/>
    </source>
</evidence>
<accession>A0A6J1H9V5</accession>
<reference evidence="9" key="1">
    <citation type="submission" date="2025-08" db="UniProtKB">
        <authorList>
            <consortium name="RefSeq"/>
        </authorList>
    </citation>
    <scope>IDENTIFICATION</scope>
    <source>
        <tissue evidence="9">Young leaves</tissue>
    </source>
</reference>
<dbReference type="CDD" id="cd15798">
    <property type="entry name" value="PMEI-like_3"/>
    <property type="match status" value="1"/>
</dbReference>
<dbReference type="Proteomes" id="UP000504609">
    <property type="component" value="Unplaced"/>
</dbReference>
<dbReference type="SMART" id="SM00856">
    <property type="entry name" value="PMEI"/>
    <property type="match status" value="1"/>
</dbReference>
<dbReference type="GeneID" id="111460929"/>
<keyword evidence="3" id="KW-0964">Secreted</keyword>
<dbReference type="Pfam" id="PF04043">
    <property type="entry name" value="PMEI"/>
    <property type="match status" value="1"/>
</dbReference>
<dbReference type="FunFam" id="1.20.140.40:FF:000006">
    <property type="entry name" value="Pectinesterase inhibitor 3"/>
    <property type="match status" value="1"/>
</dbReference>
<keyword evidence="5" id="KW-1015">Disulfide bond</keyword>
<keyword evidence="8" id="KW-1185">Reference proteome</keyword>
<dbReference type="InterPro" id="IPR035513">
    <property type="entry name" value="Invertase/methylesterase_inhib"/>
</dbReference>
<evidence type="ECO:0000313" key="8">
    <source>
        <dbReference type="Proteomes" id="UP000504609"/>
    </source>
</evidence>
<evidence type="ECO:0000256" key="6">
    <source>
        <dbReference type="ARBA" id="ARBA00038471"/>
    </source>
</evidence>
<evidence type="ECO:0000256" key="3">
    <source>
        <dbReference type="ARBA" id="ARBA00022525"/>
    </source>
</evidence>
<gene>
    <name evidence="9" type="primary">LOC111460929</name>
</gene>
<dbReference type="InterPro" id="IPR006501">
    <property type="entry name" value="Pectinesterase_inhib_dom"/>
</dbReference>
<comment type="subcellular location">
    <subcellularLocation>
        <location evidence="1">Secreted</location>
        <location evidence="1">Extracellular space</location>
        <location evidence="1">Apoplast</location>
    </subcellularLocation>
</comment>
<dbReference type="SUPFAM" id="SSF101148">
    <property type="entry name" value="Plant invertase/pectin methylesterase inhibitor"/>
    <property type="match status" value="1"/>
</dbReference>
<keyword evidence="4" id="KW-0732">Signal</keyword>
<evidence type="ECO:0000256" key="2">
    <source>
        <dbReference type="ARBA" id="ARBA00022523"/>
    </source>
</evidence>
<evidence type="ECO:0000256" key="4">
    <source>
        <dbReference type="ARBA" id="ARBA00022729"/>
    </source>
</evidence>
<comment type="similarity">
    <text evidence="6">Belongs to the PMEI family.</text>
</comment>
<dbReference type="NCBIfam" id="TIGR01614">
    <property type="entry name" value="PME_inhib"/>
    <property type="match status" value="1"/>
</dbReference>
<feature type="domain" description="Pectinesterase inhibitor" evidence="7">
    <location>
        <begin position="90"/>
        <end position="244"/>
    </location>
</feature>
<organism evidence="8 9">
    <name type="scientific">Cucurbita moschata</name>
    <name type="common">Winter crookneck squash</name>
    <name type="synonym">Cucurbita pepo var. moschata</name>
    <dbReference type="NCBI Taxonomy" id="3662"/>
    <lineage>
        <taxon>Eukaryota</taxon>
        <taxon>Viridiplantae</taxon>
        <taxon>Streptophyta</taxon>
        <taxon>Embryophyta</taxon>
        <taxon>Tracheophyta</taxon>
        <taxon>Spermatophyta</taxon>
        <taxon>Magnoliopsida</taxon>
        <taxon>eudicotyledons</taxon>
        <taxon>Gunneridae</taxon>
        <taxon>Pentapetalae</taxon>
        <taxon>rosids</taxon>
        <taxon>fabids</taxon>
        <taxon>Cucurbitales</taxon>
        <taxon>Cucurbitaceae</taxon>
        <taxon>Cucurbiteae</taxon>
        <taxon>Cucurbita</taxon>
    </lineage>
</organism>